<organism evidence="5 6">
    <name type="scientific">Rhizoclosmatium globosum</name>
    <dbReference type="NCBI Taxonomy" id="329046"/>
    <lineage>
        <taxon>Eukaryota</taxon>
        <taxon>Fungi</taxon>
        <taxon>Fungi incertae sedis</taxon>
        <taxon>Chytridiomycota</taxon>
        <taxon>Chytridiomycota incertae sedis</taxon>
        <taxon>Chytridiomycetes</taxon>
        <taxon>Chytridiales</taxon>
        <taxon>Chytriomycetaceae</taxon>
        <taxon>Rhizoclosmatium</taxon>
    </lineage>
</organism>
<dbReference type="AlphaFoldDB" id="A0A1Y2C744"/>
<feature type="region of interest" description="Disordered" evidence="3">
    <location>
        <begin position="1"/>
        <end position="33"/>
    </location>
</feature>
<reference evidence="5 6" key="1">
    <citation type="submission" date="2016-07" db="EMBL/GenBank/DDBJ databases">
        <title>Pervasive Adenine N6-methylation of Active Genes in Fungi.</title>
        <authorList>
            <consortium name="DOE Joint Genome Institute"/>
            <person name="Mondo S.J."/>
            <person name="Dannebaum R.O."/>
            <person name="Kuo R.C."/>
            <person name="Labutti K."/>
            <person name="Haridas S."/>
            <person name="Kuo A."/>
            <person name="Salamov A."/>
            <person name="Ahrendt S.R."/>
            <person name="Lipzen A."/>
            <person name="Sullivan W."/>
            <person name="Andreopoulos W.B."/>
            <person name="Clum A."/>
            <person name="Lindquist E."/>
            <person name="Daum C."/>
            <person name="Ramamoorthy G.K."/>
            <person name="Gryganskyi A."/>
            <person name="Culley D."/>
            <person name="Magnuson J.K."/>
            <person name="James T.Y."/>
            <person name="O'Malley M.A."/>
            <person name="Stajich J.E."/>
            <person name="Spatafora J.W."/>
            <person name="Visel A."/>
            <person name="Grigoriev I.V."/>
        </authorList>
    </citation>
    <scope>NUCLEOTIDE SEQUENCE [LARGE SCALE GENOMIC DNA]</scope>
    <source>
        <strain evidence="5 6">JEL800</strain>
    </source>
</reference>
<evidence type="ECO:0000313" key="5">
    <source>
        <dbReference type="EMBL" id="ORY42848.1"/>
    </source>
</evidence>
<comment type="subcellular location">
    <subcellularLocation>
        <location evidence="1">Nucleus</location>
    </subcellularLocation>
</comment>
<dbReference type="Pfam" id="PF10187">
    <property type="entry name" value="FAM192A_Fyv6_N"/>
    <property type="match status" value="1"/>
</dbReference>
<dbReference type="PANTHER" id="PTHR13495">
    <property type="entry name" value="NEFA-INTERACTING NUCLEAR PROTEIN NIP30"/>
    <property type="match status" value="1"/>
</dbReference>
<gene>
    <name evidence="5" type="ORF">BCR33DRAFT_766908</name>
</gene>
<name>A0A1Y2C744_9FUNG</name>
<dbReference type="InterPro" id="IPR039845">
    <property type="entry name" value="FAM192A"/>
</dbReference>
<dbReference type="InterPro" id="IPR019331">
    <property type="entry name" value="FAM192A/Fyv6_N"/>
</dbReference>
<proteinExistence type="predicted"/>
<evidence type="ECO:0000313" key="6">
    <source>
        <dbReference type="Proteomes" id="UP000193642"/>
    </source>
</evidence>
<dbReference type="EMBL" id="MCGO01000027">
    <property type="protein sequence ID" value="ORY42848.1"/>
    <property type="molecule type" value="Genomic_DNA"/>
</dbReference>
<dbReference type="GO" id="GO:0005634">
    <property type="term" value="C:nucleus"/>
    <property type="evidence" value="ECO:0007669"/>
    <property type="project" value="UniProtKB-SubCell"/>
</dbReference>
<feature type="compositionally biased region" description="Low complexity" evidence="3">
    <location>
        <begin position="121"/>
        <end position="135"/>
    </location>
</feature>
<dbReference type="STRING" id="329046.A0A1Y2C744"/>
<protein>
    <recommendedName>
        <fullName evidence="4">FAM192A/Fyv6 N-terminal domain-containing protein</fullName>
    </recommendedName>
</protein>
<evidence type="ECO:0000256" key="1">
    <source>
        <dbReference type="ARBA" id="ARBA00004123"/>
    </source>
</evidence>
<feature type="compositionally biased region" description="Basic and acidic residues" evidence="3">
    <location>
        <begin position="177"/>
        <end position="196"/>
    </location>
</feature>
<accession>A0A1Y2C744</accession>
<dbReference type="Proteomes" id="UP000193642">
    <property type="component" value="Unassembled WGS sequence"/>
</dbReference>
<evidence type="ECO:0000259" key="4">
    <source>
        <dbReference type="Pfam" id="PF10187"/>
    </source>
</evidence>
<keyword evidence="6" id="KW-1185">Reference proteome</keyword>
<evidence type="ECO:0000256" key="2">
    <source>
        <dbReference type="ARBA" id="ARBA00023242"/>
    </source>
</evidence>
<feature type="compositionally biased region" description="Basic and acidic residues" evidence="3">
    <location>
        <begin position="110"/>
        <end position="120"/>
    </location>
</feature>
<dbReference type="PANTHER" id="PTHR13495:SF0">
    <property type="entry name" value="PSME3-INTERACTING PROTEIN"/>
    <property type="match status" value="1"/>
</dbReference>
<feature type="region of interest" description="Disordered" evidence="3">
    <location>
        <begin position="97"/>
        <end position="226"/>
    </location>
</feature>
<keyword evidence="2" id="KW-0539">Nucleus</keyword>
<evidence type="ECO:0000256" key="3">
    <source>
        <dbReference type="SAM" id="MobiDB-lite"/>
    </source>
</evidence>
<sequence length="226" mass="24339">MNRFVSKGSVVGEEEVLDPNQDNTPVAPYVPPDNRTLYERLQINKLKKEEEFAEKTKLANLIKKLDPDEIEFLQAAEQQKRSRMMENDESVRAELSAFRSQAQAAAEGSVDPKEEEEQRRAAAAKAFAFSATATTTKKKRNLGGLEGLVVVSKKQKGGVVGESDPGSAGEATVSSKSVEKAGKGEGKAMDSKEKHGQNQPGKVETKAPANPLGLVSGYGSESDDSD</sequence>
<feature type="compositionally biased region" description="Low complexity" evidence="3">
    <location>
        <begin position="1"/>
        <end position="11"/>
    </location>
</feature>
<dbReference type="OrthoDB" id="75720at2759"/>
<feature type="domain" description="FAM192A/Fyv6 N-terminal" evidence="4">
    <location>
        <begin position="18"/>
        <end position="99"/>
    </location>
</feature>
<comment type="caution">
    <text evidence="5">The sequence shown here is derived from an EMBL/GenBank/DDBJ whole genome shotgun (WGS) entry which is preliminary data.</text>
</comment>